<gene>
    <name evidence="2" type="ORF">SAMN04515666_106390</name>
</gene>
<protein>
    <recommendedName>
        <fullName evidence="4">Nuclease homologue</fullName>
    </recommendedName>
</protein>
<dbReference type="RefSeq" id="WP_091838009.1">
    <property type="nucleotide sequence ID" value="NZ_FOAN01000006.1"/>
</dbReference>
<dbReference type="OrthoDB" id="7618306at2"/>
<evidence type="ECO:0000313" key="2">
    <source>
        <dbReference type="EMBL" id="SEL99541.1"/>
    </source>
</evidence>
<evidence type="ECO:0000313" key="3">
    <source>
        <dbReference type="Proteomes" id="UP000199664"/>
    </source>
</evidence>
<feature type="signal peptide" evidence="1">
    <location>
        <begin position="1"/>
        <end position="26"/>
    </location>
</feature>
<dbReference type="EMBL" id="FOAN01000006">
    <property type="protein sequence ID" value="SEL99541.1"/>
    <property type="molecule type" value="Genomic_DNA"/>
</dbReference>
<feature type="chain" id="PRO_5011697482" description="Nuclease homologue" evidence="1">
    <location>
        <begin position="27"/>
        <end position="276"/>
    </location>
</feature>
<keyword evidence="1" id="KW-0732">Signal</keyword>
<dbReference type="STRING" id="1036779.SAMN04515666_106390"/>
<keyword evidence="3" id="KW-1185">Reference proteome</keyword>
<name>A0A1H7URF3_9HYPH</name>
<dbReference type="PROSITE" id="PS51257">
    <property type="entry name" value="PROKAR_LIPOPROTEIN"/>
    <property type="match status" value="1"/>
</dbReference>
<dbReference type="AlphaFoldDB" id="A0A1H7URF3"/>
<evidence type="ECO:0000256" key="1">
    <source>
        <dbReference type="SAM" id="SignalP"/>
    </source>
</evidence>
<sequence length="276" mass="29151">MQVKPSFAVIICVLAVMAACASMVRAADDACAPEEAAEQVRLAGLDRHGDPQLADGRTIRLAGLAPRQNETEREHFAAQLARWHGREFRLAPLGGPDRWGRVPARLLAAEGTDALAGQPDLSAALLAAGAARRLPEPGLAACNELWRKAEPRPAVAGKAGSLAPAATQGNFAAVAMPVIDGHDASAMKAQAGRIVVVEGRIAAVGERAQRTYLNFERRRGAGGSIVLSRALWRDLQRSGWTASALTGKRVRVSGVVEGRDGLLIEAQTRSALELID</sequence>
<reference evidence="3" key="1">
    <citation type="submission" date="2016-10" db="EMBL/GenBank/DDBJ databases">
        <authorList>
            <person name="Varghese N."/>
            <person name="Submissions S."/>
        </authorList>
    </citation>
    <scope>NUCLEOTIDE SEQUENCE [LARGE SCALE GENOMIC DNA]</scope>
    <source>
        <strain evidence="3">LMG 26383,CCUG 61248,R- 45681</strain>
    </source>
</reference>
<dbReference type="Proteomes" id="UP000199664">
    <property type="component" value="Unassembled WGS sequence"/>
</dbReference>
<organism evidence="2 3">
    <name type="scientific">Bosea lupini</name>
    <dbReference type="NCBI Taxonomy" id="1036779"/>
    <lineage>
        <taxon>Bacteria</taxon>
        <taxon>Pseudomonadati</taxon>
        <taxon>Pseudomonadota</taxon>
        <taxon>Alphaproteobacteria</taxon>
        <taxon>Hyphomicrobiales</taxon>
        <taxon>Boseaceae</taxon>
        <taxon>Bosea</taxon>
    </lineage>
</organism>
<accession>A0A1H7URF3</accession>
<evidence type="ECO:0008006" key="4">
    <source>
        <dbReference type="Google" id="ProtNLM"/>
    </source>
</evidence>
<proteinExistence type="predicted"/>